<evidence type="ECO:0000256" key="5">
    <source>
        <dbReference type="ARBA" id="ARBA00022989"/>
    </source>
</evidence>
<dbReference type="EMBL" id="BDQM01000008">
    <property type="protein sequence ID" value="GAW95752.1"/>
    <property type="molecule type" value="Genomic_DNA"/>
</dbReference>
<dbReference type="Gene3D" id="3.40.50.720">
    <property type="entry name" value="NAD(P)-binding Rossmann-like Domain"/>
    <property type="match status" value="1"/>
</dbReference>
<dbReference type="PANTHER" id="PTHR30576">
    <property type="entry name" value="COLANIC BIOSYNTHESIS UDP-GLUCOSE LIPID CARRIER TRANSFERASE"/>
    <property type="match status" value="1"/>
</dbReference>
<dbReference type="InterPro" id="IPR003362">
    <property type="entry name" value="Bact_transf"/>
</dbReference>
<gene>
    <name evidence="9" type="ORF">MTCD1_01355</name>
</gene>
<keyword evidence="4 7" id="KW-0812">Transmembrane</keyword>
<feature type="transmembrane region" description="Helical" evidence="7">
    <location>
        <begin position="82"/>
        <end position="101"/>
    </location>
</feature>
<feature type="transmembrane region" description="Helical" evidence="7">
    <location>
        <begin position="279"/>
        <end position="300"/>
    </location>
</feature>
<dbReference type="Proteomes" id="UP000197068">
    <property type="component" value="Unassembled WGS sequence"/>
</dbReference>
<dbReference type="InterPro" id="IPR017475">
    <property type="entry name" value="EPS_sugar_tfrase"/>
</dbReference>
<evidence type="ECO:0000313" key="9">
    <source>
        <dbReference type="EMBL" id="GAW95752.1"/>
    </source>
</evidence>
<evidence type="ECO:0000256" key="7">
    <source>
        <dbReference type="SAM" id="Phobius"/>
    </source>
</evidence>
<dbReference type="Pfam" id="PF13727">
    <property type="entry name" value="CoA_binding_3"/>
    <property type="match status" value="1"/>
</dbReference>
<evidence type="ECO:0000256" key="2">
    <source>
        <dbReference type="ARBA" id="ARBA00006464"/>
    </source>
</evidence>
<keyword evidence="6 7" id="KW-0472">Membrane</keyword>
<protein>
    <submittedName>
        <fullName evidence="9">Undecaprenyl-phosphate glucose phosphotransferase</fullName>
    </submittedName>
</protein>
<evidence type="ECO:0000256" key="4">
    <source>
        <dbReference type="ARBA" id="ARBA00022692"/>
    </source>
</evidence>
<evidence type="ECO:0000256" key="6">
    <source>
        <dbReference type="ARBA" id="ARBA00023136"/>
    </source>
</evidence>
<feature type="domain" description="Bacterial sugar transferase" evidence="8">
    <location>
        <begin position="274"/>
        <end position="458"/>
    </location>
</feature>
<evidence type="ECO:0000256" key="1">
    <source>
        <dbReference type="ARBA" id="ARBA00004141"/>
    </source>
</evidence>
<feature type="transmembrane region" description="Helical" evidence="7">
    <location>
        <begin position="21"/>
        <end position="38"/>
    </location>
</feature>
<name>A0ABQ0MU65_9GAMM</name>
<dbReference type="InterPro" id="IPR017473">
    <property type="entry name" value="Undecaprenyl-P_gluc_Ptfrase"/>
</dbReference>
<keyword evidence="3" id="KW-0808">Transferase</keyword>
<sequence>MIENEGILRTNQALISILHRILDIVVIIGSLFIVNTFHTQPWNINHTVAAIFVAFLFHFLSELGSLYISWRGLSLFKEIKTTTVYWCISASICSLALSYAPQEVLLDRLMIKWFAIGLLSLISYRVCLRFILSFVRRKGFNTRSFIIAGGGALGRKLVNKIADNQSLGLIFNGYYDDYKVGQDFENIECKGDLEKLVVACKKGNIDRVYITLPMRAEERIKWLMTELADSTTSVYIVPDIFMFELLHARSDVIAGIPTISIYDSPLDGSNAIVKRIEDLVLSALILLLISPIILAMSIAIKITSRGPILFKQTRYGIDGKAIEVWKFRSMTVMENADKVTQAKKNDVRLTPIGGFIRSSSLDELPQFFNVLQGRMSIVGPRPHAVVHNEEYRTIINGYMLRHKVKPGITGWAQVNGLRGETDTLEKMEKRIEYDLDYIRNWSLGFDLKIVISTVFKSFTDKNAY</sequence>
<feature type="transmembrane region" description="Helical" evidence="7">
    <location>
        <begin position="113"/>
        <end position="135"/>
    </location>
</feature>
<accession>A0ABQ0MU65</accession>
<comment type="caution">
    <text evidence="9">The sequence shown here is derived from an EMBL/GenBank/DDBJ whole genome shotgun (WGS) entry which is preliminary data.</text>
</comment>
<comment type="subcellular location">
    <subcellularLocation>
        <location evidence="1">Membrane</location>
        <topology evidence="1">Multi-pass membrane protein</topology>
    </subcellularLocation>
</comment>
<keyword evidence="10" id="KW-1185">Reference proteome</keyword>
<organism evidence="9 10">
    <name type="scientific">Colwellia marinimaniae</name>
    <dbReference type="NCBI Taxonomy" id="1513592"/>
    <lineage>
        <taxon>Bacteria</taxon>
        <taxon>Pseudomonadati</taxon>
        <taxon>Pseudomonadota</taxon>
        <taxon>Gammaproteobacteria</taxon>
        <taxon>Alteromonadales</taxon>
        <taxon>Colwelliaceae</taxon>
        <taxon>Colwellia</taxon>
    </lineage>
</organism>
<dbReference type="NCBIfam" id="TIGR03025">
    <property type="entry name" value="EPS_sugtrans"/>
    <property type="match status" value="1"/>
</dbReference>
<evidence type="ECO:0000259" key="8">
    <source>
        <dbReference type="Pfam" id="PF02397"/>
    </source>
</evidence>
<proteinExistence type="inferred from homology"/>
<dbReference type="PANTHER" id="PTHR30576:SF21">
    <property type="entry name" value="UDP-GLUCOSE:UNDECAPRENYL-PHOSPHATE GLUCOSE-1-PHOSPHATE TRANSFERASE"/>
    <property type="match status" value="1"/>
</dbReference>
<keyword evidence="5 7" id="KW-1133">Transmembrane helix</keyword>
<evidence type="ECO:0000256" key="3">
    <source>
        <dbReference type="ARBA" id="ARBA00022679"/>
    </source>
</evidence>
<reference evidence="9 10" key="1">
    <citation type="submission" date="2017-06" db="EMBL/GenBank/DDBJ databases">
        <title>Whole Genome Sequences of Colwellia marinimaniae MTCD1.</title>
        <authorList>
            <person name="Kusumoto H."/>
            <person name="Inoue M."/>
            <person name="Tanikawa K."/>
            <person name="Maeji H."/>
            <person name="Cameron J.H."/>
            <person name="Bartlett D.H."/>
        </authorList>
    </citation>
    <scope>NUCLEOTIDE SEQUENCE [LARGE SCALE GENOMIC DNA]</scope>
    <source>
        <strain evidence="9 10">MTCD1</strain>
    </source>
</reference>
<dbReference type="NCBIfam" id="TIGR03023">
    <property type="entry name" value="WcaJ_sugtrans"/>
    <property type="match status" value="1"/>
</dbReference>
<dbReference type="Pfam" id="PF02397">
    <property type="entry name" value="Bac_transf"/>
    <property type="match status" value="1"/>
</dbReference>
<comment type="similarity">
    <text evidence="2">Belongs to the bacterial sugar transferase family.</text>
</comment>
<evidence type="ECO:0000313" key="10">
    <source>
        <dbReference type="Proteomes" id="UP000197068"/>
    </source>
</evidence>
<feature type="transmembrane region" description="Helical" evidence="7">
    <location>
        <begin position="50"/>
        <end position="70"/>
    </location>
</feature>